<gene>
    <name evidence="2" type="ORF">WJX81_001036</name>
</gene>
<dbReference type="EMBL" id="JALJOU010000058">
    <property type="protein sequence ID" value="KAK9827361.1"/>
    <property type="molecule type" value="Genomic_DNA"/>
</dbReference>
<dbReference type="Proteomes" id="UP001445335">
    <property type="component" value="Unassembled WGS sequence"/>
</dbReference>
<protein>
    <recommendedName>
        <fullName evidence="1">HMG box domain-containing protein</fullName>
    </recommendedName>
</protein>
<dbReference type="InterPro" id="IPR036910">
    <property type="entry name" value="HMG_box_dom_sf"/>
</dbReference>
<sequence length="195" mass="21642">MAGILRQTRNAVSMFSLRPQTCGPTASAFPGKVAEACISGEARFFAKQATEVIPAAKTGRPKKPEKEPWRKRVPSAYSRFVKEIFPQAAKETGGKTATAVIPTVVKKWREAPQSHKDKLQRDYERELAKRPKKPPAKGALSAWTLFVRENYSRVASEHPTVAARGMLAEVSKVWKSLSRAEGTVRAKLMKIACHR</sequence>
<accession>A0AAW1R1R6</accession>
<evidence type="ECO:0000259" key="1">
    <source>
        <dbReference type="Pfam" id="PF00505"/>
    </source>
</evidence>
<evidence type="ECO:0000313" key="2">
    <source>
        <dbReference type="EMBL" id="KAK9827361.1"/>
    </source>
</evidence>
<dbReference type="InterPro" id="IPR009071">
    <property type="entry name" value="HMG_box_dom"/>
</dbReference>
<dbReference type="Gene3D" id="1.10.30.10">
    <property type="entry name" value="High mobility group box domain"/>
    <property type="match status" value="2"/>
</dbReference>
<dbReference type="Pfam" id="PF00505">
    <property type="entry name" value="HMG_box"/>
    <property type="match status" value="1"/>
</dbReference>
<comment type="caution">
    <text evidence="2">The sequence shown here is derived from an EMBL/GenBank/DDBJ whole genome shotgun (WGS) entry which is preliminary data.</text>
</comment>
<dbReference type="CDD" id="cd00084">
    <property type="entry name" value="HMG-box_SF"/>
    <property type="match status" value="1"/>
</dbReference>
<evidence type="ECO:0000313" key="3">
    <source>
        <dbReference type="Proteomes" id="UP001445335"/>
    </source>
</evidence>
<keyword evidence="3" id="KW-1185">Reference proteome</keyword>
<organism evidence="2 3">
    <name type="scientific">Elliptochloris bilobata</name>
    <dbReference type="NCBI Taxonomy" id="381761"/>
    <lineage>
        <taxon>Eukaryota</taxon>
        <taxon>Viridiplantae</taxon>
        <taxon>Chlorophyta</taxon>
        <taxon>core chlorophytes</taxon>
        <taxon>Trebouxiophyceae</taxon>
        <taxon>Trebouxiophyceae incertae sedis</taxon>
        <taxon>Elliptochloris clade</taxon>
        <taxon>Elliptochloris</taxon>
    </lineage>
</organism>
<proteinExistence type="predicted"/>
<dbReference type="AlphaFoldDB" id="A0AAW1R1R6"/>
<reference evidence="2 3" key="1">
    <citation type="journal article" date="2024" name="Nat. Commun.">
        <title>Phylogenomics reveals the evolutionary origins of lichenization in chlorophyte algae.</title>
        <authorList>
            <person name="Puginier C."/>
            <person name="Libourel C."/>
            <person name="Otte J."/>
            <person name="Skaloud P."/>
            <person name="Haon M."/>
            <person name="Grisel S."/>
            <person name="Petersen M."/>
            <person name="Berrin J.G."/>
            <person name="Delaux P.M."/>
            <person name="Dal Grande F."/>
            <person name="Keller J."/>
        </authorList>
    </citation>
    <scope>NUCLEOTIDE SEQUENCE [LARGE SCALE GENOMIC DNA]</scope>
    <source>
        <strain evidence="2 3">SAG 245.80</strain>
    </source>
</reference>
<name>A0AAW1R1R6_9CHLO</name>
<feature type="domain" description="HMG box" evidence="1">
    <location>
        <begin position="71"/>
        <end position="129"/>
    </location>
</feature>
<dbReference type="SUPFAM" id="SSF47095">
    <property type="entry name" value="HMG-box"/>
    <property type="match status" value="2"/>
</dbReference>